<feature type="domain" description="Radical SAM core" evidence="6">
    <location>
        <begin position="87"/>
        <end position="325"/>
    </location>
</feature>
<keyword evidence="4" id="KW-0408">Iron</keyword>
<evidence type="ECO:0000256" key="2">
    <source>
        <dbReference type="ARBA" id="ARBA00022691"/>
    </source>
</evidence>
<name>A0A0D2GHF5_9BACT</name>
<evidence type="ECO:0000256" key="5">
    <source>
        <dbReference type="ARBA" id="ARBA00023014"/>
    </source>
</evidence>
<keyword evidence="2" id="KW-0949">S-adenosyl-L-methionine</keyword>
<dbReference type="CDD" id="cd01335">
    <property type="entry name" value="Radical_SAM"/>
    <property type="match status" value="1"/>
</dbReference>
<evidence type="ECO:0000256" key="4">
    <source>
        <dbReference type="ARBA" id="ARBA00023004"/>
    </source>
</evidence>
<dbReference type="PATRIC" id="fig|1429043.3.peg.1857"/>
<dbReference type="InterPro" id="IPR013785">
    <property type="entry name" value="Aldolase_TIM"/>
</dbReference>
<dbReference type="PANTHER" id="PTHR13932:SF9">
    <property type="entry name" value="COPROPORPHYRINOGEN III OXIDASE"/>
    <property type="match status" value="1"/>
</dbReference>
<keyword evidence="8" id="KW-1185">Reference proteome</keyword>
<comment type="cofactor">
    <cofactor evidence="1">
        <name>[4Fe-4S] cluster</name>
        <dbReference type="ChEBI" id="CHEBI:49883"/>
    </cofactor>
</comment>
<proteinExistence type="predicted"/>
<accession>A0A0D2GHF5</accession>
<dbReference type="SFLD" id="SFLDS00029">
    <property type="entry name" value="Radical_SAM"/>
    <property type="match status" value="1"/>
</dbReference>
<dbReference type="SFLD" id="SFLDG01065">
    <property type="entry name" value="anaerobic_coproporphyrinogen-I"/>
    <property type="match status" value="1"/>
</dbReference>
<evidence type="ECO:0000313" key="8">
    <source>
        <dbReference type="Proteomes" id="UP000032233"/>
    </source>
</evidence>
<evidence type="ECO:0000256" key="1">
    <source>
        <dbReference type="ARBA" id="ARBA00001966"/>
    </source>
</evidence>
<dbReference type="InParanoid" id="A0A0D2GHF5"/>
<dbReference type="AlphaFoldDB" id="A0A0D2GHF5"/>
<protein>
    <recommendedName>
        <fullName evidence="6">Radical SAM core domain-containing protein</fullName>
    </recommendedName>
</protein>
<dbReference type="InterPro" id="IPR007197">
    <property type="entry name" value="rSAM"/>
</dbReference>
<dbReference type="RefSeq" id="WP_044347985.1">
    <property type="nucleotide sequence ID" value="NZ_AZAC01000011.1"/>
</dbReference>
<evidence type="ECO:0000313" key="7">
    <source>
        <dbReference type="EMBL" id="KIX14342.1"/>
    </source>
</evidence>
<dbReference type="SMART" id="SM00729">
    <property type="entry name" value="Elp3"/>
    <property type="match status" value="1"/>
</dbReference>
<sequence length="513" mass="57388">MISPNQVIFGPDPGLESALTHLDPDLALTRWAEMEPAQKKALWGDPSAQDPLDVFARLGEYNQFSRLVRPVRAGKGKELLFRELCQVKPEMVTKAYVHLPFCKSRCLYCGFYMARPEPGLVDNYLDLLLKELSDKRSMLAGLSFDALYLGGGTPSDLNPSQMKRLFKGIVSSLNLKPGAEITLEGRLKGFGPDRLETALELGVNRFSFGVQSFDTDLRRFLGRRLDRNRIKQKLAQIKTRSAKPVCIDLIAGLPGQSMELWQRDLTEFAELGLDGLSLYPLRLSGRTPLDMALRGGLAPPVPEARGQAELCLWAGDFLNTLGWRRLDLVHWKKGEQERCLYEKRQREKGRIFGFGWGANSDLGKLRQVNHIAPGSYRALVEKGVQPVMVWLEQPGHYRLINRVADQLNHGFLNPAGLGIKSRSAQSKISALIESVTGPWLSQGLLQKTPQGLALSKPGWFFAPNLIQGLFDLLDLARPAQRPQRPVAPPRHFSLFMAQRAPLDCNQKEKPGHV</sequence>
<dbReference type="InterPro" id="IPR034505">
    <property type="entry name" value="Coproporphyrinogen-III_oxidase"/>
</dbReference>
<keyword evidence="5" id="KW-0411">Iron-sulfur</keyword>
<dbReference type="Proteomes" id="UP000032233">
    <property type="component" value="Unassembled WGS sequence"/>
</dbReference>
<evidence type="ECO:0000259" key="6">
    <source>
        <dbReference type="PROSITE" id="PS51918"/>
    </source>
</evidence>
<dbReference type="Pfam" id="PF04055">
    <property type="entry name" value="Radical_SAM"/>
    <property type="match status" value="1"/>
</dbReference>
<dbReference type="SUPFAM" id="SSF102114">
    <property type="entry name" value="Radical SAM enzymes"/>
    <property type="match status" value="1"/>
</dbReference>
<evidence type="ECO:0000256" key="3">
    <source>
        <dbReference type="ARBA" id="ARBA00022723"/>
    </source>
</evidence>
<dbReference type="Gene3D" id="3.20.20.70">
    <property type="entry name" value="Aldolase class I"/>
    <property type="match status" value="1"/>
</dbReference>
<dbReference type="STRING" id="1429043.X474_08770"/>
<dbReference type="PROSITE" id="PS51918">
    <property type="entry name" value="RADICAL_SAM"/>
    <property type="match status" value="1"/>
</dbReference>
<dbReference type="EMBL" id="AZAC01000011">
    <property type="protein sequence ID" value="KIX14342.1"/>
    <property type="molecule type" value="Genomic_DNA"/>
</dbReference>
<dbReference type="GO" id="GO:0046872">
    <property type="term" value="F:metal ion binding"/>
    <property type="evidence" value="ECO:0007669"/>
    <property type="project" value="UniProtKB-KW"/>
</dbReference>
<dbReference type="InterPro" id="IPR006638">
    <property type="entry name" value="Elp3/MiaA/NifB-like_rSAM"/>
</dbReference>
<gene>
    <name evidence="7" type="ORF">X474_08770</name>
</gene>
<reference evidence="7 8" key="1">
    <citation type="submission" date="2013-11" db="EMBL/GenBank/DDBJ databases">
        <title>Metagenomic analysis of a methanogenic consortium involved in long chain n-alkane degradation.</title>
        <authorList>
            <person name="Davidova I.A."/>
            <person name="Callaghan A.V."/>
            <person name="Wawrik B."/>
            <person name="Pruitt S."/>
            <person name="Marks C."/>
            <person name="Duncan K.E."/>
            <person name="Suflita J.M."/>
        </authorList>
    </citation>
    <scope>NUCLEOTIDE SEQUENCE [LARGE SCALE GENOMIC DNA]</scope>
    <source>
        <strain evidence="7 8">SPR</strain>
    </source>
</reference>
<keyword evidence="3" id="KW-0479">Metal-binding</keyword>
<dbReference type="GO" id="GO:0005737">
    <property type="term" value="C:cytoplasm"/>
    <property type="evidence" value="ECO:0007669"/>
    <property type="project" value="TreeGrafter"/>
</dbReference>
<dbReference type="InterPro" id="IPR058240">
    <property type="entry name" value="rSAM_sf"/>
</dbReference>
<organism evidence="7 8">
    <name type="scientific">Dethiosulfatarculus sandiegensis</name>
    <dbReference type="NCBI Taxonomy" id="1429043"/>
    <lineage>
        <taxon>Bacteria</taxon>
        <taxon>Pseudomonadati</taxon>
        <taxon>Thermodesulfobacteriota</taxon>
        <taxon>Desulfarculia</taxon>
        <taxon>Desulfarculales</taxon>
        <taxon>Desulfarculaceae</taxon>
        <taxon>Dethiosulfatarculus</taxon>
    </lineage>
</organism>
<comment type="caution">
    <text evidence="7">The sequence shown here is derived from an EMBL/GenBank/DDBJ whole genome shotgun (WGS) entry which is preliminary data.</text>
</comment>
<dbReference type="PANTHER" id="PTHR13932">
    <property type="entry name" value="COPROPORPHYRINIGEN III OXIDASE"/>
    <property type="match status" value="1"/>
</dbReference>
<dbReference type="GO" id="GO:0006779">
    <property type="term" value="P:porphyrin-containing compound biosynthetic process"/>
    <property type="evidence" value="ECO:0007669"/>
    <property type="project" value="TreeGrafter"/>
</dbReference>
<dbReference type="OrthoDB" id="9808022at2"/>
<dbReference type="GO" id="GO:0051539">
    <property type="term" value="F:4 iron, 4 sulfur cluster binding"/>
    <property type="evidence" value="ECO:0007669"/>
    <property type="project" value="TreeGrafter"/>
</dbReference>
<dbReference type="GO" id="GO:0003824">
    <property type="term" value="F:catalytic activity"/>
    <property type="evidence" value="ECO:0007669"/>
    <property type="project" value="InterPro"/>
</dbReference>